<dbReference type="Pfam" id="PF24682">
    <property type="entry name" value="OB_RRP5"/>
    <property type="match status" value="1"/>
</dbReference>
<evidence type="ECO:0000313" key="9">
    <source>
        <dbReference type="EMBL" id="EGD79227.1"/>
    </source>
</evidence>
<dbReference type="Pfam" id="PF24685">
    <property type="entry name" value="OB_RRP5_4th"/>
    <property type="match status" value="1"/>
</dbReference>
<feature type="compositionally biased region" description="Acidic residues" evidence="7">
    <location>
        <begin position="1692"/>
        <end position="1706"/>
    </location>
</feature>
<keyword evidence="4" id="KW-0677">Repeat</keyword>
<dbReference type="OrthoDB" id="412781at2759"/>
<dbReference type="OMA" id="GQYLRAY"/>
<dbReference type="InterPro" id="IPR012340">
    <property type="entry name" value="NA-bd_OB-fold"/>
</dbReference>
<dbReference type="eggNOG" id="KOG1070">
    <property type="taxonomic scope" value="Eukaryota"/>
</dbReference>
<dbReference type="SUPFAM" id="SSF48452">
    <property type="entry name" value="TPR-like"/>
    <property type="match status" value="1"/>
</dbReference>
<dbReference type="InterPro" id="IPR057302">
    <property type="entry name" value="Rrp5_S1"/>
</dbReference>
<feature type="compositionally biased region" description="Acidic residues" evidence="7">
    <location>
        <begin position="1587"/>
        <end position="1606"/>
    </location>
</feature>
<dbReference type="SMART" id="SM00316">
    <property type="entry name" value="S1"/>
    <property type="match status" value="13"/>
</dbReference>
<dbReference type="Pfam" id="PF23231">
    <property type="entry name" value="HAT_Syf1_CNRKL1_C"/>
    <property type="match status" value="1"/>
</dbReference>
<evidence type="ECO:0000256" key="4">
    <source>
        <dbReference type="ARBA" id="ARBA00022737"/>
    </source>
</evidence>
<feature type="compositionally biased region" description="Basic residues" evidence="7">
    <location>
        <begin position="1562"/>
        <end position="1571"/>
    </location>
</feature>
<organism evidence="10">
    <name type="scientific">Salpingoeca rosetta (strain ATCC 50818 / BSB-021)</name>
    <dbReference type="NCBI Taxonomy" id="946362"/>
    <lineage>
        <taxon>Eukaryota</taxon>
        <taxon>Choanoflagellata</taxon>
        <taxon>Craspedida</taxon>
        <taxon>Salpingoecidae</taxon>
        <taxon>Salpingoeca</taxon>
    </lineage>
</organism>
<feature type="region of interest" description="Disordered" evidence="7">
    <location>
        <begin position="1"/>
        <end position="96"/>
    </location>
</feature>
<dbReference type="PROSITE" id="PS50005">
    <property type="entry name" value="TPR"/>
    <property type="match status" value="1"/>
</dbReference>
<sequence length="2005" mass="220052">MSAIIPDEPSFPRGGAQALSALERRQIREQAKKDVEKELSAGADISALGRKPITIPKGKDTDKKKKKQADASKKKKTTKAAAKTQANDTPPPVASPISFKRLKETASVVGVVHELQDFKAKIALGNGLFGMLHLSDVSPYYTDFLKSKAMEEDESDSDSDSDDDDDEDKKDKKEEVVTFRRLFSVGQQIVCRVKSTELKNNRPIINLTVNPTAINKGLETAALVKGRVVAACVKSIEEHGYVLDLGVGHATGFLSTNNAKPLCEKLGTKSLVPGHPLLVALTTTVKGGRAAKVIAAPSEVAATKLTDEEVTLKQLRAGLLVDAKVKAHTRSGLIASALGFDANVHYYHLPHVSGGDVQKRLKTAYPEGSVVPARIIFSNPAASSLNLSLLPAHISMRGSAAGTGATLGAIVETATVLRTDGRGGAVLDLGAAGQGFVAPSRVSDKKSDASLKKLKPGSVHRARIISVHPMDNIVAVSLQKSVLDLPYYRYEDIPAGAVVEATVESLEEYGALVRLSDTIRGLVPALHFADVTLRKPAVKFHPGAKVKCRVLSNIVTSKGKRRLAFTCKKTLVESDLPVIASAASARRGMLAHGFIDSIRPFGCIVRFYNNVKGLVPLKELSATEKIKDASAYFKEGQVVKCRVVQTDQAKRRIGLSFIHTALSEDDINKQRDTVTALSPGSIVTAVIDSVQTSGLNVHLKENPLVRVTIDSMHLTDHPSLAPQMASCFTEGQKITAVVIWKRNRNVSLSLKPSLMVQAKEAVVASKDELKEGEQHFGYISSSTRTMSFVNLIGSVSGMCPIREASSGYVRSMESYFSPNQTVCARVHAIKDGKVDFSFKSAQLSPQQEASFIQSYFADLERIAVSSRSDVLKYKAGDVVSAVVKDIKDYGITVVTDDGCTGFISSAQAKGVPLETDGKVEAVVLDVDTAKSVLDLGVRPSLVAGAKKVLGGAGEKKKSKKKGKKGKKGKQQQDDEDDEDKPVEKLSQEQEADATIELVKEDYMVLSVGDGRLVVAACKSYNDRESPFRKHFPGNGARVKVLALDEKHTFVQVLAEDNKGKGKDAKKQAKKADADKKQVAALSPASDATMGAIIKAKISAIHKAQLNLKLAGGGRGRVHITEVEQPQEDGAKSFDPFTKNQVVECRVIGYRDAKNHNFLPITHTNFTSTIVEASMRAQDLSKSKKKVVPRLTADQVQVGQKLLGVVGAVEPNRMWIDISIHLSGRVSLQNAQPLNGDMLKSLQDMYEPGSPITTWVVAVKNGKVELSTIDPATQEEQENKEITTGRVHTKGSIHLIVRLGRGKKGRVHICDVDDKFHADPFQRFALHELVKVKKVEAPKHSHRNEQQHKADCQLSMRPSEIDTSTAAPRDPIIASAADVKQDQIVRGYVCNVTDNGVFVALSRHVSARVKIANLSDLFIKDFTKVFKPGQLVKGKVLFVTDDGKIELTLKRSAVNPRESKPVRYNDLKIGQIVAGVIKRVESFGVFVTIDNSKLSGLAHISECADAKIDNLDAVYNVGDAVKAKILRLNKEKKRISLTLKPSAVEGKQSTGEDDEESGEPKAKKAKRAKKAEKKQAEEDKADNSGDKTEEEQGAPAGDDDDDDEEYLDTTKVADKSKRLVVLQPTQMAEESDEEEEDDDEDFVGRSEGGYTDASDAAKAAAMAKKAQPLAVEGDSVWADDVDGTIDSLLFGDANDDDDDEEDDDELQDGPLSKRAKHAAKKQREAETRRKEEEKVAGKKEPQTPMDFDRLVLQAPNSSYAWIRYMAYYLKLTELDKARAVGKRALSTINFREEKERMNVWVALLNLENAYGTPATLNNVFTEACRQMDPQRMYFHLVSIYERSHKFREADELFQVMCKKFNKVQRVWLRFAEFKFKRGRSKEARQVLERSLKSLPRPDHVDTIVKFGILEFKQGDVERARTIFENVLSNYPKRVDLWSIYLDQEQRVGDKGVIRALFERVITLNLSSKKMRFFFKRYLDFEKEHGDAGHVEHVKEKAREYVASKSA</sequence>
<dbReference type="InterPro" id="IPR003029">
    <property type="entry name" value="S1_domain"/>
</dbReference>
<feature type="domain" description="S1 motif" evidence="8">
    <location>
        <begin position="1279"/>
        <end position="1356"/>
    </location>
</feature>
<dbReference type="Proteomes" id="UP000007799">
    <property type="component" value="Unassembled WGS sequence"/>
</dbReference>
<dbReference type="FunFam" id="2.40.50.140:FF:000159">
    <property type="entry name" value="rRNA biogenesis protein rrp5"/>
    <property type="match status" value="1"/>
</dbReference>
<keyword evidence="2" id="KW-0698">rRNA processing</keyword>
<comment type="subcellular location">
    <subcellularLocation>
        <location evidence="1">Nucleus</location>
        <location evidence="1">Nucleolus</location>
    </subcellularLocation>
</comment>
<keyword evidence="10" id="KW-1185">Reference proteome</keyword>
<evidence type="ECO:0000256" key="2">
    <source>
        <dbReference type="ARBA" id="ARBA00022552"/>
    </source>
</evidence>
<feature type="region of interest" description="Disordered" evidence="7">
    <location>
        <begin position="953"/>
        <end position="989"/>
    </location>
</feature>
<evidence type="ECO:0000256" key="5">
    <source>
        <dbReference type="ARBA" id="ARBA00023242"/>
    </source>
</evidence>
<dbReference type="Pfam" id="PF23459">
    <property type="entry name" value="S1_RRP5"/>
    <property type="match status" value="2"/>
</dbReference>
<evidence type="ECO:0000256" key="3">
    <source>
        <dbReference type="ARBA" id="ARBA00022553"/>
    </source>
</evidence>
<dbReference type="PANTHER" id="PTHR23270:SF10">
    <property type="entry name" value="PROTEIN RRP5 HOMOLOG"/>
    <property type="match status" value="1"/>
</dbReference>
<reference evidence="9" key="1">
    <citation type="submission" date="2009-08" db="EMBL/GenBank/DDBJ databases">
        <title>Annotation of Salpingoeca rosetta.</title>
        <authorList>
            <consortium name="The Broad Institute Genome Sequencing Platform"/>
            <person name="Russ C."/>
            <person name="Cuomo C."/>
            <person name="Burger G."/>
            <person name="Gray M.W."/>
            <person name="Holland P.W.H."/>
            <person name="King N."/>
            <person name="Lang F.B.F."/>
            <person name="Roger A.J."/>
            <person name="Ruiz-Trillo I."/>
            <person name="Young S.K."/>
            <person name="Zeng Q."/>
            <person name="Gargeya S."/>
            <person name="Alvarado L."/>
            <person name="Berlin A."/>
            <person name="Chapman S.B."/>
            <person name="Chen Z."/>
            <person name="Freedman E."/>
            <person name="Gellesch M."/>
            <person name="Goldberg J."/>
            <person name="Griggs A."/>
            <person name="Gujja S."/>
            <person name="Heilman E."/>
            <person name="Heiman D."/>
            <person name="Howarth C."/>
            <person name="Mehta T."/>
            <person name="Neiman D."/>
            <person name="Pearson M."/>
            <person name="Roberts A."/>
            <person name="Saif S."/>
            <person name="Shea T."/>
            <person name="Shenoy N."/>
            <person name="Sisk P."/>
            <person name="Stolte C."/>
            <person name="Sykes S."/>
            <person name="White J."/>
            <person name="Yandava C."/>
            <person name="Haas B."/>
            <person name="Nusbaum C."/>
            <person name="Birren B."/>
        </authorList>
    </citation>
    <scope>NUCLEOTIDE SEQUENCE [LARGE SCALE GENOMIC DNA]</scope>
    <source>
        <strain evidence="9">ATCC 50818</strain>
    </source>
</reference>
<feature type="compositionally biased region" description="Basic and acidic residues" evidence="7">
    <location>
        <begin position="1720"/>
        <end position="1741"/>
    </location>
</feature>
<feature type="compositionally biased region" description="Acidic residues" evidence="7">
    <location>
        <begin position="1628"/>
        <end position="1640"/>
    </location>
</feature>
<name>F2UNM2_SALR5</name>
<keyword evidence="3" id="KW-0597">Phosphoprotein</keyword>
<dbReference type="InterPro" id="IPR011990">
    <property type="entry name" value="TPR-like_helical_dom_sf"/>
</dbReference>
<feature type="compositionally biased region" description="Low complexity" evidence="7">
    <location>
        <begin position="1655"/>
        <end position="1665"/>
    </location>
</feature>
<dbReference type="STRING" id="946362.F2UNM2"/>
<feature type="domain" description="S1 motif" evidence="8">
    <location>
        <begin position="876"/>
        <end position="938"/>
    </location>
</feature>
<keyword evidence="6" id="KW-0802">TPR repeat</keyword>
<dbReference type="InterPro" id="IPR057301">
    <property type="entry name" value="Rrp5_OB_4th"/>
</dbReference>
<dbReference type="GeneID" id="16069856"/>
<feature type="repeat" description="TPR" evidence="6">
    <location>
        <begin position="1899"/>
        <end position="1932"/>
    </location>
</feature>
<dbReference type="PANTHER" id="PTHR23270">
    <property type="entry name" value="PROGRAMMED CELL DEATH PROTEIN 11 PRE-RRNA PROCESSING PROTEIN RRP5"/>
    <property type="match status" value="1"/>
</dbReference>
<evidence type="ECO:0000256" key="6">
    <source>
        <dbReference type="PROSITE-ProRule" id="PRU00339"/>
    </source>
</evidence>
<gene>
    <name evidence="9" type="ORF">PTSG_12966</name>
</gene>
<feature type="region of interest" description="Disordered" evidence="7">
    <location>
        <begin position="149"/>
        <end position="172"/>
    </location>
</feature>
<feature type="compositionally biased region" description="Acidic residues" evidence="7">
    <location>
        <begin position="151"/>
        <end position="168"/>
    </location>
</feature>
<dbReference type="RefSeq" id="XP_004989312.1">
    <property type="nucleotide sequence ID" value="XM_004989255.1"/>
</dbReference>
<dbReference type="FunCoup" id="F2UNM2">
    <property type="interactions" value="1723"/>
</dbReference>
<feature type="compositionally biased region" description="Basic and acidic residues" evidence="7">
    <location>
        <begin position="1572"/>
        <end position="1586"/>
    </location>
</feature>
<proteinExistence type="predicted"/>
<feature type="domain" description="S1 motif" evidence="8">
    <location>
        <begin position="680"/>
        <end position="751"/>
    </location>
</feature>
<dbReference type="EMBL" id="GL832984">
    <property type="protein sequence ID" value="EGD79227.1"/>
    <property type="molecule type" value="Genomic_DNA"/>
</dbReference>
<feature type="compositionally biased region" description="Basic and acidic residues" evidence="7">
    <location>
        <begin position="22"/>
        <end position="39"/>
    </location>
</feature>
<protein>
    <recommendedName>
        <fullName evidence="8">S1 motif domain-containing protein</fullName>
    </recommendedName>
</protein>
<keyword evidence="5" id="KW-0539">Nucleus</keyword>
<dbReference type="FunFam" id="2.40.50.140:FF:000103">
    <property type="entry name" value="protein RRP5 homolog"/>
    <property type="match status" value="2"/>
</dbReference>
<dbReference type="Pfam" id="PF00575">
    <property type="entry name" value="S1"/>
    <property type="match status" value="2"/>
</dbReference>
<dbReference type="InterPro" id="IPR045209">
    <property type="entry name" value="Rrp5"/>
</dbReference>
<dbReference type="InParanoid" id="F2UNM2"/>
<dbReference type="Gene3D" id="1.25.40.10">
    <property type="entry name" value="Tetratricopeptide repeat domain"/>
    <property type="match status" value="1"/>
</dbReference>
<evidence type="ECO:0000256" key="7">
    <source>
        <dbReference type="SAM" id="MobiDB-lite"/>
    </source>
</evidence>
<evidence type="ECO:0000313" key="10">
    <source>
        <dbReference type="Proteomes" id="UP000007799"/>
    </source>
</evidence>
<feature type="domain" description="S1 motif" evidence="8">
    <location>
        <begin position="772"/>
        <end position="839"/>
    </location>
</feature>
<dbReference type="InterPro" id="IPR003107">
    <property type="entry name" value="HAT"/>
</dbReference>
<dbReference type="InterPro" id="IPR055430">
    <property type="entry name" value="HAT_Syf1_CNRKL1_C"/>
</dbReference>
<feature type="compositionally biased region" description="Basic residues" evidence="7">
    <location>
        <begin position="956"/>
        <end position="969"/>
    </location>
</feature>
<dbReference type="SUPFAM" id="SSF50249">
    <property type="entry name" value="Nucleic acid-binding proteins"/>
    <property type="match status" value="11"/>
</dbReference>
<feature type="compositionally biased region" description="Basic and acidic residues" evidence="7">
    <location>
        <begin position="57"/>
        <end position="72"/>
    </location>
</feature>
<dbReference type="GO" id="GO:0003723">
    <property type="term" value="F:RNA binding"/>
    <property type="evidence" value="ECO:0007669"/>
    <property type="project" value="TreeGrafter"/>
</dbReference>
<evidence type="ECO:0000259" key="8">
    <source>
        <dbReference type="PROSITE" id="PS50126"/>
    </source>
</evidence>
<feature type="domain" description="S1 motif" evidence="8">
    <location>
        <begin position="1469"/>
        <end position="1539"/>
    </location>
</feature>
<feature type="region of interest" description="Disordered" evidence="7">
    <location>
        <begin position="1542"/>
        <end position="1741"/>
    </location>
</feature>
<dbReference type="KEGG" id="sre:PTSG_12966"/>
<dbReference type="InterPro" id="IPR057300">
    <property type="entry name" value="OB_Rrp5"/>
</dbReference>
<dbReference type="FunFam" id="1.25.40.10:FF:000065">
    <property type="entry name" value="Programmed cell death 11"/>
    <property type="match status" value="1"/>
</dbReference>
<dbReference type="FunFam" id="2.40.50.140:FF:000155">
    <property type="entry name" value="rRNA biogenesis protein RRP5"/>
    <property type="match status" value="1"/>
</dbReference>
<dbReference type="Gene3D" id="2.40.50.140">
    <property type="entry name" value="Nucleic acid-binding proteins"/>
    <property type="match status" value="10"/>
</dbReference>
<feature type="domain" description="S1 motif" evidence="8">
    <location>
        <begin position="408"/>
        <end position="479"/>
    </location>
</feature>
<dbReference type="GO" id="GO:0006364">
    <property type="term" value="P:rRNA processing"/>
    <property type="evidence" value="ECO:0007669"/>
    <property type="project" value="UniProtKB-KW"/>
</dbReference>
<feature type="domain" description="S1 motif" evidence="8">
    <location>
        <begin position="1198"/>
        <end position="1268"/>
    </location>
</feature>
<dbReference type="SMART" id="SM00386">
    <property type="entry name" value="HAT"/>
    <property type="match status" value="5"/>
</dbReference>
<feature type="domain" description="S1 motif" evidence="8">
    <location>
        <begin position="588"/>
        <end position="658"/>
    </location>
</feature>
<dbReference type="PROSITE" id="PS50126">
    <property type="entry name" value="S1"/>
    <property type="match status" value="11"/>
</dbReference>
<accession>F2UNM2</accession>
<evidence type="ECO:0000256" key="1">
    <source>
        <dbReference type="ARBA" id="ARBA00004604"/>
    </source>
</evidence>
<dbReference type="GO" id="GO:0032040">
    <property type="term" value="C:small-subunit processome"/>
    <property type="evidence" value="ECO:0007669"/>
    <property type="project" value="TreeGrafter"/>
</dbReference>
<dbReference type="InterPro" id="IPR019734">
    <property type="entry name" value="TPR_rpt"/>
</dbReference>
<feature type="domain" description="S1 motif" evidence="8">
    <location>
        <begin position="1090"/>
        <end position="1161"/>
    </location>
</feature>
<feature type="domain" description="S1 motif" evidence="8">
    <location>
        <begin position="1381"/>
        <end position="1449"/>
    </location>
</feature>
<feature type="domain" description="S1 motif" evidence="8">
    <location>
        <begin position="496"/>
        <end position="568"/>
    </location>
</feature>